<comment type="caution">
    <text evidence="2">The sequence shown here is derived from an EMBL/GenBank/DDBJ whole genome shotgun (WGS) entry which is preliminary data.</text>
</comment>
<evidence type="ECO:0008006" key="4">
    <source>
        <dbReference type="Google" id="ProtNLM"/>
    </source>
</evidence>
<feature type="signal peptide" evidence="1">
    <location>
        <begin position="1"/>
        <end position="23"/>
    </location>
</feature>
<protein>
    <recommendedName>
        <fullName evidence="4">Carboxypeptidase-like regulatory domain-containing protein</fullName>
    </recommendedName>
</protein>
<dbReference type="RefSeq" id="WP_281764025.1">
    <property type="nucleotide sequence ID" value="NZ_BRVO01000001.1"/>
</dbReference>
<dbReference type="Gene3D" id="2.60.40.1120">
    <property type="entry name" value="Carboxypeptidase-like, regulatory domain"/>
    <property type="match status" value="1"/>
</dbReference>
<organism evidence="2 3">
    <name type="scientific">Neptunitalea lumnitzerae</name>
    <dbReference type="NCBI Taxonomy" id="2965509"/>
    <lineage>
        <taxon>Bacteria</taxon>
        <taxon>Pseudomonadati</taxon>
        <taxon>Bacteroidota</taxon>
        <taxon>Flavobacteriia</taxon>
        <taxon>Flavobacteriales</taxon>
        <taxon>Flavobacteriaceae</taxon>
        <taxon>Neptunitalea</taxon>
    </lineage>
</organism>
<dbReference type="EMBL" id="BRVO01000001">
    <property type="protein sequence ID" value="GLB48381.1"/>
    <property type="molecule type" value="Genomic_DNA"/>
</dbReference>
<evidence type="ECO:0000313" key="3">
    <source>
        <dbReference type="Proteomes" id="UP001143543"/>
    </source>
</evidence>
<dbReference type="InterPro" id="IPR008969">
    <property type="entry name" value="CarboxyPept-like_regulatory"/>
</dbReference>
<dbReference type="Pfam" id="PF13715">
    <property type="entry name" value="CarbopepD_reg_2"/>
    <property type="match status" value="1"/>
</dbReference>
<keyword evidence="1" id="KW-0732">Signal</keyword>
<proteinExistence type="predicted"/>
<evidence type="ECO:0000256" key="1">
    <source>
        <dbReference type="SAM" id="SignalP"/>
    </source>
</evidence>
<feature type="chain" id="PRO_5045913382" description="Carboxypeptidase-like regulatory domain-containing protein" evidence="1">
    <location>
        <begin position="24"/>
        <end position="334"/>
    </location>
</feature>
<gene>
    <name evidence="2" type="ORF">Y10_07490</name>
</gene>
<reference evidence="2" key="1">
    <citation type="submission" date="2022-07" db="EMBL/GenBank/DDBJ databases">
        <title>Taxonomy of Novel Oxalotrophic and Methylotrophic Bacteria.</title>
        <authorList>
            <person name="Sahin N."/>
            <person name="Tani A."/>
        </authorList>
    </citation>
    <scope>NUCLEOTIDE SEQUENCE</scope>
    <source>
        <strain evidence="2">Y10</strain>
    </source>
</reference>
<dbReference type="SUPFAM" id="SSF49464">
    <property type="entry name" value="Carboxypeptidase regulatory domain-like"/>
    <property type="match status" value="1"/>
</dbReference>
<dbReference type="Proteomes" id="UP001143543">
    <property type="component" value="Unassembled WGS sequence"/>
</dbReference>
<keyword evidence="3" id="KW-1185">Reference proteome</keyword>
<name>A0ABQ5MG36_9FLAO</name>
<evidence type="ECO:0000313" key="2">
    <source>
        <dbReference type="EMBL" id="GLB48381.1"/>
    </source>
</evidence>
<accession>A0ABQ5MG36</accession>
<sequence>MPKTLYFFLLFLVVTIASVNAQAIVTGYVYDHTTKEPMQGVTVYFDGTSIGTVTNKEGYFELETEKQVTASLIVSYIGYESVHINNPYAYKDIKFYLKETSFALDEVVLQADPFTREAKMVVFRKEFLGQEYEGNCKILNEDVIIVTYDMTKSKLLAFASEPLKIMNTALGYEVTYNLVDFEVVYTQNSLSSMFIQSVYYAGTSFYNDISEGQGKYKRRRRKIYYGSPLHFMRTLAKEELTEEKFGVYKRSFPVDPLQHFTISDSLGLKYVTATQPKWNLLYKKDEQSAMQIYTDGFFIDSYGNFTPVDALVFGGYMGKLRFKDMLPLDYYPDK</sequence>